<evidence type="ECO:0000256" key="10">
    <source>
        <dbReference type="ARBA" id="ARBA00023224"/>
    </source>
</evidence>
<reference evidence="15" key="1">
    <citation type="submission" date="2025-08" db="UniProtKB">
        <authorList>
            <consortium name="RefSeq"/>
        </authorList>
    </citation>
    <scope>IDENTIFICATION</scope>
    <source>
        <tissue evidence="15">Blood</tissue>
    </source>
</reference>
<evidence type="ECO:0000256" key="11">
    <source>
        <dbReference type="RuleBase" id="RU000688"/>
    </source>
</evidence>
<feature type="transmembrane region" description="Helical" evidence="12">
    <location>
        <begin position="239"/>
        <end position="262"/>
    </location>
</feature>
<name>A0AA97LLE4_EUBMA</name>
<protein>
    <recommendedName>
        <fullName evidence="12">Olfactory receptor</fullName>
    </recommendedName>
</protein>
<evidence type="ECO:0000256" key="5">
    <source>
        <dbReference type="ARBA" id="ARBA00022725"/>
    </source>
</evidence>
<dbReference type="PROSITE" id="PS00237">
    <property type="entry name" value="G_PROTEIN_RECEP_F1_1"/>
    <property type="match status" value="1"/>
</dbReference>
<dbReference type="CDD" id="cd15431">
    <property type="entry name" value="7tmA_OR13H-like"/>
    <property type="match status" value="1"/>
</dbReference>
<dbReference type="GeneID" id="129346448"/>
<keyword evidence="8 12" id="KW-0472">Membrane</keyword>
<dbReference type="GO" id="GO:0004984">
    <property type="term" value="F:olfactory receptor activity"/>
    <property type="evidence" value="ECO:0007669"/>
    <property type="project" value="InterPro"/>
</dbReference>
<gene>
    <name evidence="15" type="primary">LOC129346448</name>
</gene>
<evidence type="ECO:0000256" key="1">
    <source>
        <dbReference type="ARBA" id="ARBA00004651"/>
    </source>
</evidence>
<dbReference type="PROSITE" id="PS50262">
    <property type="entry name" value="G_PROTEIN_RECEP_F1_2"/>
    <property type="match status" value="1"/>
</dbReference>
<keyword evidence="5 12" id="KW-0552">Olfaction</keyword>
<evidence type="ECO:0000256" key="9">
    <source>
        <dbReference type="ARBA" id="ARBA00023170"/>
    </source>
</evidence>
<dbReference type="GO" id="GO:0005886">
    <property type="term" value="C:plasma membrane"/>
    <property type="evidence" value="ECO:0007669"/>
    <property type="project" value="UniProtKB-SubCell"/>
</dbReference>
<dbReference type="GO" id="GO:0004930">
    <property type="term" value="F:G protein-coupled receptor activity"/>
    <property type="evidence" value="ECO:0007669"/>
    <property type="project" value="UniProtKB-KW"/>
</dbReference>
<feature type="transmembrane region" description="Helical" evidence="12">
    <location>
        <begin position="204"/>
        <end position="227"/>
    </location>
</feature>
<dbReference type="InterPro" id="IPR000725">
    <property type="entry name" value="Olfact_rcpt"/>
</dbReference>
<keyword evidence="9 11" id="KW-0675">Receptor</keyword>
<feature type="transmembrane region" description="Helical" evidence="12">
    <location>
        <begin position="274"/>
        <end position="293"/>
    </location>
</feature>
<feature type="domain" description="G-protein coupled receptors family 1 profile" evidence="13">
    <location>
        <begin position="43"/>
        <end position="291"/>
    </location>
</feature>
<keyword evidence="4 11" id="KW-0812">Transmembrane</keyword>
<dbReference type="PANTHER" id="PTHR26453">
    <property type="entry name" value="OLFACTORY RECEPTOR"/>
    <property type="match status" value="1"/>
</dbReference>
<evidence type="ECO:0000256" key="7">
    <source>
        <dbReference type="ARBA" id="ARBA00023040"/>
    </source>
</evidence>
<dbReference type="InterPro" id="IPR017452">
    <property type="entry name" value="GPCR_Rhodpsn_7TM"/>
</dbReference>
<evidence type="ECO:0000256" key="4">
    <source>
        <dbReference type="ARBA" id="ARBA00022692"/>
    </source>
</evidence>
<evidence type="ECO:0000259" key="13">
    <source>
        <dbReference type="PROSITE" id="PS50262"/>
    </source>
</evidence>
<dbReference type="PRINTS" id="PR00237">
    <property type="entry name" value="GPCRRHODOPSN"/>
</dbReference>
<keyword evidence="2 12" id="KW-1003">Cell membrane</keyword>
<evidence type="ECO:0000313" key="14">
    <source>
        <dbReference type="Proteomes" id="UP001190640"/>
    </source>
</evidence>
<comment type="subcellular location">
    <subcellularLocation>
        <location evidence="1 12">Cell membrane</location>
        <topology evidence="1 12">Multi-pass membrane protein</topology>
    </subcellularLocation>
</comment>
<dbReference type="FunFam" id="1.20.1070.10:FF:000015">
    <property type="entry name" value="Olfactory receptor"/>
    <property type="match status" value="1"/>
</dbReference>
<keyword evidence="14" id="KW-1185">Reference proteome</keyword>
<keyword evidence="6 12" id="KW-1133">Transmembrane helix</keyword>
<organism evidence="14 15">
    <name type="scientific">Eublepharis macularius</name>
    <name type="common">Leopard gecko</name>
    <name type="synonym">Cyrtodactylus macularius</name>
    <dbReference type="NCBI Taxonomy" id="481883"/>
    <lineage>
        <taxon>Eukaryota</taxon>
        <taxon>Metazoa</taxon>
        <taxon>Chordata</taxon>
        <taxon>Craniata</taxon>
        <taxon>Vertebrata</taxon>
        <taxon>Euteleostomi</taxon>
        <taxon>Lepidosauria</taxon>
        <taxon>Squamata</taxon>
        <taxon>Bifurcata</taxon>
        <taxon>Gekkota</taxon>
        <taxon>Eublepharidae</taxon>
        <taxon>Eublepharinae</taxon>
        <taxon>Eublepharis</taxon>
    </lineage>
</organism>
<dbReference type="InterPro" id="IPR000276">
    <property type="entry name" value="GPCR_Rhodpsn"/>
</dbReference>
<dbReference type="AlphaFoldDB" id="A0AA97LLE4"/>
<keyword evidence="3 12" id="KW-0716">Sensory transduction</keyword>
<dbReference type="Pfam" id="PF13853">
    <property type="entry name" value="7tm_4"/>
    <property type="match status" value="1"/>
</dbReference>
<evidence type="ECO:0000256" key="3">
    <source>
        <dbReference type="ARBA" id="ARBA00022606"/>
    </source>
</evidence>
<dbReference type="RefSeq" id="XP_054859775.1">
    <property type="nucleotide sequence ID" value="XM_055003800.1"/>
</dbReference>
<dbReference type="Proteomes" id="UP001190640">
    <property type="component" value="Chromosome 19"/>
</dbReference>
<feature type="transmembrane region" description="Helical" evidence="12">
    <location>
        <begin position="104"/>
        <end position="122"/>
    </location>
</feature>
<feature type="transmembrane region" description="Helical" evidence="12">
    <location>
        <begin position="64"/>
        <end position="84"/>
    </location>
</feature>
<dbReference type="Gene3D" id="1.20.1070.10">
    <property type="entry name" value="Rhodopsin 7-helix transmembrane proteins"/>
    <property type="match status" value="1"/>
</dbReference>
<evidence type="ECO:0000256" key="8">
    <source>
        <dbReference type="ARBA" id="ARBA00023136"/>
    </source>
</evidence>
<evidence type="ECO:0000313" key="15">
    <source>
        <dbReference type="RefSeq" id="XP_054859775.1"/>
    </source>
</evidence>
<accession>A0AA97LLE4</accession>
<evidence type="ECO:0000256" key="2">
    <source>
        <dbReference type="ARBA" id="ARBA00022475"/>
    </source>
</evidence>
<dbReference type="KEGG" id="emc:129346448"/>
<sequence length="312" mass="34779">MPVTDENQTVVTQFILVGLSDHPQAQLVLFWLLLGVYFLTLLGNGLMIMVIIADSHLHTPMYFFLSNLSLIDIFYTTSSIPQILANSFTYRASIPVPNCLTQMYSGLFFGMTECLLLAVMAYDRFAAVCHPLHYTLIMSNRLCTCLVAASWIIAFLLTVIPIYFMPVSFCGPNLINHFSCEAQAVYTLACSNVRINEIFTIARAIPILVVPFVFIMATYIRIGLAVLRIRSAEAQSKAFSTCGSHLIVVGIFYGSAMSAYLRPHGKSSSDQDKLISLLYGTLTPMLNPIIYSLRNKDVKGAIYRVIKKKLPE</sequence>
<keyword evidence="7 11" id="KW-0297">G-protein coupled receptor</keyword>
<comment type="similarity">
    <text evidence="11">Belongs to the G-protein coupled receptor 1 family.</text>
</comment>
<feature type="transmembrane region" description="Helical" evidence="12">
    <location>
        <begin position="28"/>
        <end position="52"/>
    </location>
</feature>
<evidence type="ECO:0000256" key="12">
    <source>
        <dbReference type="RuleBase" id="RU363047"/>
    </source>
</evidence>
<dbReference type="SUPFAM" id="SSF81321">
    <property type="entry name" value="Family A G protein-coupled receptor-like"/>
    <property type="match status" value="1"/>
</dbReference>
<keyword evidence="10 11" id="KW-0807">Transducer</keyword>
<feature type="transmembrane region" description="Helical" evidence="12">
    <location>
        <begin position="142"/>
        <end position="164"/>
    </location>
</feature>
<dbReference type="PRINTS" id="PR00245">
    <property type="entry name" value="OLFACTORYR"/>
</dbReference>
<evidence type="ECO:0000256" key="6">
    <source>
        <dbReference type="ARBA" id="ARBA00022989"/>
    </source>
</evidence>
<proteinExistence type="inferred from homology"/>